<reference evidence="2 3" key="1">
    <citation type="submission" date="2017-12" db="EMBL/GenBank/DDBJ databases">
        <title>Phylogenetic diversity of female urinary microbiome.</title>
        <authorList>
            <person name="Thomas-White K."/>
            <person name="Wolfe A.J."/>
        </authorList>
    </citation>
    <scope>NUCLEOTIDE SEQUENCE [LARGE SCALE GENOMIC DNA]</scope>
    <source>
        <strain evidence="2 3">UMB0898</strain>
    </source>
</reference>
<dbReference type="GO" id="GO:0008641">
    <property type="term" value="F:ubiquitin-like modifier activating enzyme activity"/>
    <property type="evidence" value="ECO:0007669"/>
    <property type="project" value="InterPro"/>
</dbReference>
<dbReference type="Gene3D" id="3.40.50.720">
    <property type="entry name" value="NAD(P)-binding Rossmann-like Domain"/>
    <property type="match status" value="1"/>
</dbReference>
<comment type="caution">
    <text evidence="2">The sequence shown here is derived from an EMBL/GenBank/DDBJ whole genome shotgun (WGS) entry which is preliminary data.</text>
</comment>
<evidence type="ECO:0000313" key="3">
    <source>
        <dbReference type="Proteomes" id="UP000234384"/>
    </source>
</evidence>
<organism evidence="2 3">
    <name type="scientific">Falseniella ignava</name>
    <dbReference type="NCBI Taxonomy" id="137730"/>
    <lineage>
        <taxon>Bacteria</taxon>
        <taxon>Bacillati</taxon>
        <taxon>Bacillota</taxon>
        <taxon>Bacilli</taxon>
        <taxon>Lactobacillales</taxon>
        <taxon>Aerococcaceae</taxon>
        <taxon>Falseniella</taxon>
    </lineage>
</organism>
<evidence type="ECO:0000313" key="2">
    <source>
        <dbReference type="EMBL" id="PKY88170.1"/>
    </source>
</evidence>
<dbReference type="Proteomes" id="UP000234384">
    <property type="component" value="Unassembled WGS sequence"/>
</dbReference>
<feature type="domain" description="THIF-type NAD/FAD binding fold" evidence="1">
    <location>
        <begin position="13"/>
        <end position="237"/>
    </location>
</feature>
<dbReference type="GO" id="GO:0061503">
    <property type="term" value="F:tRNA threonylcarbamoyladenosine dehydratase"/>
    <property type="evidence" value="ECO:0007669"/>
    <property type="project" value="TreeGrafter"/>
</dbReference>
<dbReference type="CDD" id="cd00755">
    <property type="entry name" value="YgdL_like"/>
    <property type="match status" value="1"/>
</dbReference>
<dbReference type="InterPro" id="IPR045886">
    <property type="entry name" value="ThiF/MoeB/HesA"/>
</dbReference>
<dbReference type="GO" id="GO:0061504">
    <property type="term" value="P:cyclic threonylcarbamoyladenosine biosynthetic process"/>
    <property type="evidence" value="ECO:0007669"/>
    <property type="project" value="TreeGrafter"/>
</dbReference>
<dbReference type="EMBL" id="PKHE01000016">
    <property type="protein sequence ID" value="PKY88170.1"/>
    <property type="molecule type" value="Genomic_DNA"/>
</dbReference>
<dbReference type="InterPro" id="IPR000594">
    <property type="entry name" value="ThiF_NAD_FAD-bd"/>
</dbReference>
<dbReference type="OrthoDB" id="9804150at2"/>
<protein>
    <submittedName>
        <fullName evidence="2">tRNA threonylcarbamoyladenosine dehydratase</fullName>
    </submittedName>
</protein>
<dbReference type="PANTHER" id="PTHR43267">
    <property type="entry name" value="TRNA THREONYLCARBAMOYLADENOSINE DEHYDRATASE"/>
    <property type="match status" value="1"/>
</dbReference>
<dbReference type="AlphaFoldDB" id="A0A2I1JXR3"/>
<gene>
    <name evidence="2" type="ORF">CYJ57_06040</name>
</gene>
<name>A0A2I1JXR3_9LACT</name>
<sequence>MTDARFDRVKLLLKETGLEKLQAATVMVLGLGGVGSNCAEALVRGGIGRLILIDCDVVDITNMNRQAVAYTETIGRAKADVMAEIVHAINPACQVEAEVLELHPDTIAQDLAHFTRPDYVIDCIDSVRAKAAVAAWCQEESLPLVAAMGAANKFDPERLTFSDIRKTSYCPLAKVMRREYRKVGVEHVEVIYSTEPAFKFESEAGADRSTRLGTVSYMPPIMGQMLAGKVIRRLSGLEP</sequence>
<dbReference type="SUPFAM" id="SSF69572">
    <property type="entry name" value="Activating enzymes of the ubiquitin-like proteins"/>
    <property type="match status" value="1"/>
</dbReference>
<dbReference type="RefSeq" id="WP_101954499.1">
    <property type="nucleotide sequence ID" value="NZ_PKHE01000016.1"/>
</dbReference>
<evidence type="ECO:0000259" key="1">
    <source>
        <dbReference type="Pfam" id="PF00899"/>
    </source>
</evidence>
<dbReference type="InterPro" id="IPR035985">
    <property type="entry name" value="Ubiquitin-activating_enz"/>
</dbReference>
<accession>A0A2I1JXR3</accession>
<dbReference type="PANTHER" id="PTHR43267:SF1">
    <property type="entry name" value="TRNA THREONYLCARBAMOYLADENOSINE DEHYDRATASE"/>
    <property type="match status" value="1"/>
</dbReference>
<dbReference type="Pfam" id="PF00899">
    <property type="entry name" value="ThiF"/>
    <property type="match status" value="1"/>
</dbReference>
<proteinExistence type="predicted"/>